<protein>
    <recommendedName>
        <fullName evidence="4">Long-chain-fatty-acyl-CoA reductase</fullName>
    </recommendedName>
</protein>
<dbReference type="Proteomes" id="UP000575068">
    <property type="component" value="Unassembled WGS sequence"/>
</dbReference>
<proteinExistence type="predicted"/>
<dbReference type="GO" id="GO:0008218">
    <property type="term" value="P:bioluminescence"/>
    <property type="evidence" value="ECO:0007669"/>
    <property type="project" value="InterPro"/>
</dbReference>
<accession>A0A840HTE3</accession>
<comment type="caution">
    <text evidence="2">The sequence shown here is derived from an EMBL/GenBank/DDBJ whole genome shotgun (WGS) entry which is preliminary data.</text>
</comment>
<dbReference type="RefSeq" id="WP_184474647.1">
    <property type="nucleotide sequence ID" value="NZ_JACHOV010000003.1"/>
</dbReference>
<evidence type="ECO:0000313" key="2">
    <source>
        <dbReference type="EMBL" id="MBB4640828.1"/>
    </source>
</evidence>
<sequence length="502" mass="55388">MLEYTIPLIIRGRIIEDNLVRFEARRGVVAFETPDVNKYIDEIVLKDPSKIGDLYDVSLEEIIDYLVELGPRLSPDTNPDIAQSLDIAVHTSGLKREQLYGQFAALSATLNREFLMDIVEQNIGSRYLEGWDTYRLHDREIAVRAFGSRIVHLNAGNSPLLTLFAVINGSILRCDNIIKSPSNDPFTMSAIVKTMIEMAPDHPLTRHFTVGYWKGGDVEFEKRLYGGGAIDKIVAWGGMASMKSIRGYIGPGLDLIALDPKISASIIGAEALASEDSMDEAAERLAMDFGFYNQEGCVSSRVAYVVSGTEDDDIDHLNKFGKKVLAALKALPSNLSTPHPSFDAHLKDEIDGIRYSDSYRVFGCKDNEGGVIVSQTNDPVDFRDHLACRVVNLVPLDHVDQALDHITVHTQTLGVYPASLKTEIRDRCLLHGAQRITDLGCAVAEGMANPHDGIELLRRMARWGLMETFTPEVIKTGAGFAISDAQRNSESAPAEDLISETH</sequence>
<dbReference type="GO" id="GO:0003995">
    <property type="term" value="F:acyl-CoA dehydrogenase activity"/>
    <property type="evidence" value="ECO:0007669"/>
    <property type="project" value="InterPro"/>
</dbReference>
<name>A0A840HTE3_9SPHN</name>
<evidence type="ECO:0000313" key="3">
    <source>
        <dbReference type="Proteomes" id="UP000575068"/>
    </source>
</evidence>
<dbReference type="EMBL" id="JACHOV010000003">
    <property type="protein sequence ID" value="MBB4640828.1"/>
    <property type="molecule type" value="Genomic_DNA"/>
</dbReference>
<keyword evidence="1" id="KW-0521">NADP</keyword>
<dbReference type="SUPFAM" id="SSF53720">
    <property type="entry name" value="ALDH-like"/>
    <property type="match status" value="1"/>
</dbReference>
<dbReference type="InterPro" id="IPR008670">
    <property type="entry name" value="CoA_reduct_LuxC"/>
</dbReference>
<keyword evidence="3" id="KW-1185">Reference proteome</keyword>
<evidence type="ECO:0008006" key="4">
    <source>
        <dbReference type="Google" id="ProtNLM"/>
    </source>
</evidence>
<dbReference type="Pfam" id="PF05893">
    <property type="entry name" value="LuxC"/>
    <property type="match status" value="1"/>
</dbReference>
<evidence type="ECO:0000256" key="1">
    <source>
        <dbReference type="ARBA" id="ARBA00022857"/>
    </source>
</evidence>
<reference evidence="2 3" key="1">
    <citation type="submission" date="2020-08" db="EMBL/GenBank/DDBJ databases">
        <title>Genomic Encyclopedia of Type Strains, Phase IV (KMG-IV): sequencing the most valuable type-strain genomes for metagenomic binning, comparative biology and taxonomic classification.</title>
        <authorList>
            <person name="Goeker M."/>
        </authorList>
    </citation>
    <scope>NUCLEOTIDE SEQUENCE [LARGE SCALE GENOMIC DNA]</scope>
    <source>
        <strain evidence="2 3">DSM 7465</strain>
    </source>
</reference>
<organism evidence="2 3">
    <name type="scientific">Rhizorhapis suberifaciens</name>
    <name type="common">corky root of lettuce</name>
    <dbReference type="NCBI Taxonomy" id="13656"/>
    <lineage>
        <taxon>Bacteria</taxon>
        <taxon>Pseudomonadati</taxon>
        <taxon>Pseudomonadota</taxon>
        <taxon>Alphaproteobacteria</taxon>
        <taxon>Sphingomonadales</taxon>
        <taxon>Sphingomonadaceae</taxon>
        <taxon>Rhizorhapis</taxon>
    </lineage>
</organism>
<gene>
    <name evidence="2" type="ORF">HNQ99_001121</name>
</gene>
<dbReference type="InterPro" id="IPR016161">
    <property type="entry name" value="Ald_DH/histidinol_DH"/>
</dbReference>
<dbReference type="AlphaFoldDB" id="A0A840HTE3"/>